<name>A0A813FW45_POLGL</name>
<feature type="non-terminal residue" evidence="2">
    <location>
        <position position="418"/>
    </location>
</feature>
<organism evidence="2 3">
    <name type="scientific">Polarella glacialis</name>
    <name type="common">Dinoflagellate</name>
    <dbReference type="NCBI Taxonomy" id="89957"/>
    <lineage>
        <taxon>Eukaryota</taxon>
        <taxon>Sar</taxon>
        <taxon>Alveolata</taxon>
        <taxon>Dinophyceae</taxon>
        <taxon>Suessiales</taxon>
        <taxon>Suessiaceae</taxon>
        <taxon>Polarella</taxon>
    </lineage>
</organism>
<evidence type="ECO:0000256" key="1">
    <source>
        <dbReference type="SAM" id="MobiDB-lite"/>
    </source>
</evidence>
<dbReference type="AlphaFoldDB" id="A0A813FW45"/>
<reference evidence="2" key="1">
    <citation type="submission" date="2021-02" db="EMBL/GenBank/DDBJ databases">
        <authorList>
            <person name="Dougan E. K."/>
            <person name="Rhodes N."/>
            <person name="Thang M."/>
            <person name="Chan C."/>
        </authorList>
    </citation>
    <scope>NUCLEOTIDE SEQUENCE</scope>
</reference>
<feature type="compositionally biased region" description="Low complexity" evidence="1">
    <location>
        <begin position="165"/>
        <end position="179"/>
    </location>
</feature>
<dbReference type="EMBL" id="CAJNNV010026299">
    <property type="protein sequence ID" value="CAE8617850.1"/>
    <property type="molecule type" value="Genomic_DNA"/>
</dbReference>
<dbReference type="OrthoDB" id="469531at2759"/>
<evidence type="ECO:0000313" key="3">
    <source>
        <dbReference type="Proteomes" id="UP000654075"/>
    </source>
</evidence>
<sequence>ELLEALGHVTRLRGDLRAWENERETIFELLRRACLSCARHHCLHLASIKDSQMEDAWLFILELRRQNPARRRRIEECSRALLGSEGSRWSSVLRESPEVQEALSSLSADARSQLLEGAEASLGVELPSAAVVGQQSGSNHPFSAAVAHGQVAPPQQQQRHWDGQSPHSSSSSGRFSSLSPKATAGMAIFSATLAPPAEERSLTDRVGHGLGTAASKVRESNQKYGVTEKIGQGVTGAVSKTREFEQRHQVTSRAASAAHSAVAQTREFEREHQVTSRAADAGRSAVTKASDFEQKHQISARAADAGRQAVASARDTNEKYRITQKVGHGVATATSGVASGVQKLVSASKGSSQGSVTSGGTHSSSAKPSGFNPFDQRSAPVPVHKVPLPVAVPVQKAGDPFTPSPGYKPAASNNPFRG</sequence>
<dbReference type="Proteomes" id="UP000654075">
    <property type="component" value="Unassembled WGS sequence"/>
</dbReference>
<evidence type="ECO:0000313" key="2">
    <source>
        <dbReference type="EMBL" id="CAE8617850.1"/>
    </source>
</evidence>
<protein>
    <submittedName>
        <fullName evidence="2">Uncharacterized protein</fullName>
    </submittedName>
</protein>
<gene>
    <name evidence="2" type="ORF">PGLA1383_LOCUS35508</name>
</gene>
<proteinExistence type="predicted"/>
<feature type="region of interest" description="Disordered" evidence="1">
    <location>
        <begin position="147"/>
        <end position="179"/>
    </location>
</feature>
<accession>A0A813FW45</accession>
<comment type="caution">
    <text evidence="2">The sequence shown here is derived from an EMBL/GenBank/DDBJ whole genome shotgun (WGS) entry which is preliminary data.</text>
</comment>
<feature type="region of interest" description="Disordered" evidence="1">
    <location>
        <begin position="394"/>
        <end position="418"/>
    </location>
</feature>
<keyword evidence="3" id="KW-1185">Reference proteome</keyword>
<feature type="region of interest" description="Disordered" evidence="1">
    <location>
        <begin position="348"/>
        <end position="382"/>
    </location>
</feature>
<feature type="compositionally biased region" description="Low complexity" evidence="1">
    <location>
        <begin position="348"/>
        <end position="366"/>
    </location>
</feature>